<dbReference type="OrthoDB" id="9798407at2"/>
<proteinExistence type="predicted"/>
<keyword evidence="3" id="KW-1185">Reference proteome</keyword>
<sequence length="254" mass="27812">MKASVQIYSIRESGDLDQQLALLRKTGFDWVESVATHGLSAVDFAAKLDQHGLKLSSMHVGLALLESADERARLIEACRLTGCRLIIMPWLPMGERPATGAGWVALGQRLAGLSDLLRAALPDLRVAYHNHEWELLSYDGRPALDWIFSAATPAQLGWEADLGWVRRAGADPLEWATRHGERLLAVHAKDIAAHGTAVAEDGWTVLGQGIVGWPALFAALKSKVDLFVFEHDKPVDFEATLRGSRACLREHLGV</sequence>
<dbReference type="PANTHER" id="PTHR12110">
    <property type="entry name" value="HYDROXYPYRUVATE ISOMERASE"/>
    <property type="match status" value="1"/>
</dbReference>
<dbReference type="AlphaFoldDB" id="A0A4Q7LDU4"/>
<feature type="domain" description="Xylose isomerase-like TIM barrel" evidence="1">
    <location>
        <begin position="20"/>
        <end position="247"/>
    </location>
</feature>
<comment type="caution">
    <text evidence="2">The sequence shown here is derived from an EMBL/GenBank/DDBJ whole genome shotgun (WGS) entry which is preliminary data.</text>
</comment>
<dbReference type="GO" id="GO:0016853">
    <property type="term" value="F:isomerase activity"/>
    <property type="evidence" value="ECO:0007669"/>
    <property type="project" value="UniProtKB-KW"/>
</dbReference>
<dbReference type="InterPro" id="IPR050312">
    <property type="entry name" value="IolE/XylAMocC-like"/>
</dbReference>
<reference evidence="2 3" key="1">
    <citation type="submission" date="2019-02" db="EMBL/GenBank/DDBJ databases">
        <title>Genomic Encyclopedia of Type Strains, Phase IV (KMG-IV): sequencing the most valuable type-strain genomes for metagenomic binning, comparative biology and taxonomic classification.</title>
        <authorList>
            <person name="Goeker M."/>
        </authorList>
    </citation>
    <scope>NUCLEOTIDE SEQUENCE [LARGE SCALE GENOMIC DNA]</scope>
    <source>
        <strain evidence="2 3">DSM 10617</strain>
    </source>
</reference>
<dbReference type="Pfam" id="PF01261">
    <property type="entry name" value="AP_endonuc_2"/>
    <property type="match status" value="1"/>
</dbReference>
<dbReference type="InterPro" id="IPR036237">
    <property type="entry name" value="Xyl_isomerase-like_sf"/>
</dbReference>
<evidence type="ECO:0000313" key="2">
    <source>
        <dbReference type="EMBL" id="RZS52172.1"/>
    </source>
</evidence>
<evidence type="ECO:0000259" key="1">
    <source>
        <dbReference type="Pfam" id="PF01261"/>
    </source>
</evidence>
<dbReference type="Gene3D" id="3.20.20.150">
    <property type="entry name" value="Divalent-metal-dependent TIM barrel enzymes"/>
    <property type="match status" value="1"/>
</dbReference>
<accession>A0A4Q7LDU4</accession>
<evidence type="ECO:0000313" key="3">
    <source>
        <dbReference type="Proteomes" id="UP000293433"/>
    </source>
</evidence>
<protein>
    <submittedName>
        <fullName evidence="2">Sugar phosphate isomerase/epimerase</fullName>
    </submittedName>
</protein>
<name>A0A4Q7LDU4_9BURK</name>
<keyword evidence="2" id="KW-0413">Isomerase</keyword>
<organism evidence="2 3">
    <name type="scientific">Sphaerotilus mobilis</name>
    <dbReference type="NCBI Taxonomy" id="47994"/>
    <lineage>
        <taxon>Bacteria</taxon>
        <taxon>Pseudomonadati</taxon>
        <taxon>Pseudomonadota</taxon>
        <taxon>Betaproteobacteria</taxon>
        <taxon>Burkholderiales</taxon>
        <taxon>Sphaerotilaceae</taxon>
        <taxon>Sphaerotilus</taxon>
    </lineage>
</organism>
<gene>
    <name evidence="2" type="ORF">EV685_3362</name>
</gene>
<dbReference type="Proteomes" id="UP000293433">
    <property type="component" value="Unassembled WGS sequence"/>
</dbReference>
<dbReference type="RefSeq" id="WP_130483172.1">
    <property type="nucleotide sequence ID" value="NZ_SGWV01000011.1"/>
</dbReference>
<dbReference type="EMBL" id="SGWV01000011">
    <property type="protein sequence ID" value="RZS52172.1"/>
    <property type="molecule type" value="Genomic_DNA"/>
</dbReference>
<dbReference type="InterPro" id="IPR013022">
    <property type="entry name" value="Xyl_isomerase-like_TIM-brl"/>
</dbReference>
<dbReference type="SUPFAM" id="SSF51658">
    <property type="entry name" value="Xylose isomerase-like"/>
    <property type="match status" value="1"/>
</dbReference>
<dbReference type="PANTHER" id="PTHR12110:SF41">
    <property type="entry name" value="INOSOSE DEHYDRATASE"/>
    <property type="match status" value="1"/>
</dbReference>